<evidence type="ECO:0000313" key="3">
    <source>
        <dbReference type="Proteomes" id="UP001310386"/>
    </source>
</evidence>
<sequence>MTKIFRLKPLTVGQAREICGWRYDPPYDVYQFPSWDKMVESLHEFADPEIRRRQYCGVMNEQGTLSGFAQFFPLAGLTRLGLGMRPDLSGRGLGEAFVLSIIEEANSRAPGQAIDLEVHAWNRRAFKVYERCGFEYEQTYEKMTPQGIQSFHCMVYRSETLR</sequence>
<proteinExistence type="predicted"/>
<dbReference type="Gene3D" id="3.40.630.30">
    <property type="match status" value="1"/>
</dbReference>
<reference evidence="2" key="1">
    <citation type="submission" date="2023-12" db="EMBL/GenBank/DDBJ databases">
        <title>Fervidustalea candida gen. nov., sp. nov., a novel member of the family Paenibacillaceae isolated from a geothermal area.</title>
        <authorList>
            <person name="Li W.-J."/>
            <person name="Jiao J.-Y."/>
            <person name="Chen Y."/>
        </authorList>
    </citation>
    <scope>NUCLEOTIDE SEQUENCE</scope>
    <source>
        <strain evidence="2">SYSU GA230002</strain>
    </source>
</reference>
<name>A0ABU5ZJN6_9BACL</name>
<evidence type="ECO:0000313" key="2">
    <source>
        <dbReference type="EMBL" id="MEB3101881.1"/>
    </source>
</evidence>
<comment type="caution">
    <text evidence="2">The sequence shown here is derived from an EMBL/GenBank/DDBJ whole genome shotgun (WGS) entry which is preliminary data.</text>
</comment>
<dbReference type="Proteomes" id="UP001310386">
    <property type="component" value="Unassembled WGS sequence"/>
</dbReference>
<dbReference type="EMBL" id="JAYJLD010000011">
    <property type="protein sequence ID" value="MEB3101881.1"/>
    <property type="molecule type" value="Genomic_DNA"/>
</dbReference>
<keyword evidence="3" id="KW-1185">Reference proteome</keyword>
<evidence type="ECO:0000259" key="1">
    <source>
        <dbReference type="PROSITE" id="PS51186"/>
    </source>
</evidence>
<feature type="domain" description="N-acetyltransferase" evidence="1">
    <location>
        <begin position="5"/>
        <end position="162"/>
    </location>
</feature>
<dbReference type="SUPFAM" id="SSF55729">
    <property type="entry name" value="Acyl-CoA N-acyltransferases (Nat)"/>
    <property type="match status" value="1"/>
</dbReference>
<dbReference type="Pfam" id="PF00583">
    <property type="entry name" value="Acetyltransf_1"/>
    <property type="match status" value="1"/>
</dbReference>
<dbReference type="RefSeq" id="WP_371754003.1">
    <property type="nucleotide sequence ID" value="NZ_JAYJLD010000011.1"/>
</dbReference>
<dbReference type="PROSITE" id="PS51186">
    <property type="entry name" value="GNAT"/>
    <property type="match status" value="1"/>
</dbReference>
<dbReference type="InterPro" id="IPR000182">
    <property type="entry name" value="GNAT_dom"/>
</dbReference>
<accession>A0ABU5ZJN6</accession>
<organism evidence="2 3">
    <name type="scientific">Ferviditalea candida</name>
    <dbReference type="NCBI Taxonomy" id="3108399"/>
    <lineage>
        <taxon>Bacteria</taxon>
        <taxon>Bacillati</taxon>
        <taxon>Bacillota</taxon>
        <taxon>Bacilli</taxon>
        <taxon>Bacillales</taxon>
        <taxon>Paenibacillaceae</taxon>
        <taxon>Ferviditalea</taxon>
    </lineage>
</organism>
<dbReference type="InterPro" id="IPR016181">
    <property type="entry name" value="Acyl_CoA_acyltransferase"/>
</dbReference>
<protein>
    <submittedName>
        <fullName evidence="2">GNAT family N-acetyltransferase</fullName>
    </submittedName>
</protein>
<gene>
    <name evidence="2" type="ORF">VF724_09415</name>
</gene>